<name>A0A368X8K8_MARNT</name>
<comment type="caution">
    <text evidence="1">The sequence shown here is derived from an EMBL/GenBank/DDBJ whole genome shotgun (WGS) entry which is preliminary data.</text>
</comment>
<protein>
    <submittedName>
        <fullName evidence="1">Uncharacterized protein</fullName>
    </submittedName>
</protein>
<evidence type="ECO:0000313" key="2">
    <source>
        <dbReference type="Proteomes" id="UP000253647"/>
    </source>
</evidence>
<dbReference type="RefSeq" id="WP_114435357.1">
    <property type="nucleotide sequence ID" value="NZ_QPJI01000019.1"/>
</dbReference>
<organism evidence="1 2">
    <name type="scientific">Marinobacter nauticus</name>
    <name type="common">Marinobacter hydrocarbonoclasticus</name>
    <name type="synonym">Marinobacter aquaeolei</name>
    <dbReference type="NCBI Taxonomy" id="2743"/>
    <lineage>
        <taxon>Bacteria</taxon>
        <taxon>Pseudomonadati</taxon>
        <taxon>Pseudomonadota</taxon>
        <taxon>Gammaproteobacteria</taxon>
        <taxon>Pseudomonadales</taxon>
        <taxon>Marinobacteraceae</taxon>
        <taxon>Marinobacter</taxon>
    </lineage>
</organism>
<proteinExistence type="predicted"/>
<sequence length="189" mass="21390">MGFFSWKTADTKQSIPNIYANRPPVTVYMLQPNGQQPIAEPSYEGYGKFGGVDAYQWLLEQNAEYLGLNLCELTHEERAMLGISLECGSVCRDTETGEIWHIFFDARKLVPGKYAGIKFDQEVPGYGASANELRRNGRFESVDISDILKFPYPLKFSFEPDAVYEDLPESEICPEQGFFYDDDGHEDAA</sequence>
<gene>
    <name evidence="1" type="ORF">DET61_11998</name>
</gene>
<dbReference type="EMBL" id="QPJI01000019">
    <property type="protein sequence ID" value="RCW63328.1"/>
    <property type="molecule type" value="Genomic_DNA"/>
</dbReference>
<dbReference type="AlphaFoldDB" id="A0A368X8K8"/>
<accession>A0A368X8K8</accession>
<reference evidence="1 2" key="1">
    <citation type="submission" date="2018-07" db="EMBL/GenBank/DDBJ databases">
        <title>Freshwater and sediment microbial communities from various areas in North America, analyzing microbe dynamics in response to fracking.</title>
        <authorList>
            <person name="Lamendella R."/>
        </authorList>
    </citation>
    <scope>NUCLEOTIDE SEQUENCE [LARGE SCALE GENOMIC DNA]</scope>
    <source>
        <strain evidence="1 2">105B</strain>
    </source>
</reference>
<dbReference type="Proteomes" id="UP000253647">
    <property type="component" value="Unassembled WGS sequence"/>
</dbReference>
<evidence type="ECO:0000313" key="1">
    <source>
        <dbReference type="EMBL" id="RCW63328.1"/>
    </source>
</evidence>